<dbReference type="InterPro" id="IPR000160">
    <property type="entry name" value="GGDEF_dom"/>
</dbReference>
<keyword evidence="3" id="KW-0597">Phosphoprotein</keyword>
<dbReference type="Gene3D" id="3.30.70.270">
    <property type="match status" value="1"/>
</dbReference>
<feature type="domain" description="GGDEF" evidence="5">
    <location>
        <begin position="322"/>
        <end position="457"/>
    </location>
</feature>
<dbReference type="PANTHER" id="PTHR45138">
    <property type="entry name" value="REGULATORY COMPONENTS OF SENSORY TRANSDUCTION SYSTEM"/>
    <property type="match status" value="1"/>
</dbReference>
<dbReference type="NCBIfam" id="TIGR00254">
    <property type="entry name" value="GGDEF"/>
    <property type="match status" value="1"/>
</dbReference>
<dbReference type="InterPro" id="IPR050469">
    <property type="entry name" value="Diguanylate_Cyclase"/>
</dbReference>
<organism evidence="6 7">
    <name type="scientific">Rhizobium wuzhouense</name>
    <dbReference type="NCBI Taxonomy" id="1986026"/>
    <lineage>
        <taxon>Bacteria</taxon>
        <taxon>Pseudomonadati</taxon>
        <taxon>Pseudomonadota</taxon>
        <taxon>Alphaproteobacteria</taxon>
        <taxon>Hyphomicrobiales</taxon>
        <taxon>Rhizobiaceae</taxon>
        <taxon>Rhizobium/Agrobacterium group</taxon>
        <taxon>Rhizobium</taxon>
    </lineage>
</organism>
<dbReference type="NCBIfam" id="NF007135">
    <property type="entry name" value="PRK09581.1"/>
    <property type="match status" value="1"/>
</dbReference>
<dbReference type="SUPFAM" id="SSF55073">
    <property type="entry name" value="Nucleotide cyclase"/>
    <property type="match status" value="1"/>
</dbReference>
<keyword evidence="7" id="KW-1185">Reference proteome</keyword>
<evidence type="ECO:0000256" key="3">
    <source>
        <dbReference type="PROSITE-ProRule" id="PRU00169"/>
    </source>
</evidence>
<gene>
    <name evidence="6" type="ORF">DMY87_19625</name>
</gene>
<dbReference type="CDD" id="cd17538">
    <property type="entry name" value="REC_D1_PleD-like"/>
    <property type="match status" value="1"/>
</dbReference>
<evidence type="ECO:0000259" key="4">
    <source>
        <dbReference type="PROSITE" id="PS50110"/>
    </source>
</evidence>
<dbReference type="PROSITE" id="PS50110">
    <property type="entry name" value="RESPONSE_REGULATORY"/>
    <property type="match status" value="2"/>
</dbReference>
<evidence type="ECO:0000313" key="6">
    <source>
        <dbReference type="EMBL" id="PYB70691.1"/>
    </source>
</evidence>
<sequence>MTARILVVDDIPANVKLLEARLMAEYFDVLTASNGFDALDICDRTQVDVILLDIMMPEMDGFEVCERLKSNPRTAHIPVVMVTALDQPSDRVRGLKAGADDFLTKPVNDLQLISRVKSLVRLKTLSDELRIRHDGTRHAGIDDALRLTDGRLEEQAQVLLVDSRGASQERIVKTLKPIAEVSALSDPQAAVFEAAENGYDLVIVNSNLADYDPLRFCSQLRSLERTRFIPILLITEQGDEQMIIRALDLGVNDYIVRPLDPNELVARALTQVRRKRYNDRLRNSVRQTIELAVTDGLTGLHNRRYLDTQLRTLFARAKVRGRPLTICITDIDRFKLVNDQFGHDAGDEVLKEFSGRIRSTVRGADLACRYGGEEFVLVMPDTTADVAANVAERLRLMIEARPFQLRSGEVPLMLTASMGIATLGPGIDTPEQLLKQADRALYEAKNSGRNRVVAAAA</sequence>
<evidence type="ECO:0000259" key="5">
    <source>
        <dbReference type="PROSITE" id="PS50887"/>
    </source>
</evidence>
<proteinExistence type="predicted"/>
<protein>
    <recommendedName>
        <fullName evidence="1">diguanylate cyclase</fullName>
        <ecNumber evidence="1">2.7.7.65</ecNumber>
    </recommendedName>
</protein>
<evidence type="ECO:0000256" key="2">
    <source>
        <dbReference type="ARBA" id="ARBA00034247"/>
    </source>
</evidence>
<reference evidence="6 7" key="1">
    <citation type="submission" date="2018-06" db="EMBL/GenBank/DDBJ databases">
        <title>Rhizobium wuzhouense sp. nov., isolated from roots of Oryza officinalis.</title>
        <authorList>
            <person name="Yuan T."/>
        </authorList>
    </citation>
    <scope>NUCLEOTIDE SEQUENCE [LARGE SCALE GENOMIC DNA]</scope>
    <source>
        <strain evidence="6 7">W44</strain>
    </source>
</reference>
<dbReference type="CDD" id="cd01949">
    <property type="entry name" value="GGDEF"/>
    <property type="match status" value="1"/>
</dbReference>
<dbReference type="RefSeq" id="WP_110793341.1">
    <property type="nucleotide sequence ID" value="NZ_QJRY01000008.1"/>
</dbReference>
<comment type="catalytic activity">
    <reaction evidence="2">
        <text>2 GTP = 3',3'-c-di-GMP + 2 diphosphate</text>
        <dbReference type="Rhea" id="RHEA:24898"/>
        <dbReference type="ChEBI" id="CHEBI:33019"/>
        <dbReference type="ChEBI" id="CHEBI:37565"/>
        <dbReference type="ChEBI" id="CHEBI:58805"/>
        <dbReference type="EC" id="2.7.7.65"/>
    </reaction>
</comment>
<comment type="caution">
    <text evidence="3">Lacks conserved residue(s) required for the propagation of feature annotation.</text>
</comment>
<dbReference type="InterPro" id="IPR043128">
    <property type="entry name" value="Rev_trsase/Diguanyl_cyclase"/>
</dbReference>
<dbReference type="SUPFAM" id="SSF52172">
    <property type="entry name" value="CheY-like"/>
    <property type="match status" value="2"/>
</dbReference>
<dbReference type="PROSITE" id="PS50887">
    <property type="entry name" value="GGDEF"/>
    <property type="match status" value="1"/>
</dbReference>
<name>A0ABX5NNG9_9HYPH</name>
<feature type="modified residue" description="4-aspartylphosphate" evidence="3">
    <location>
        <position position="53"/>
    </location>
</feature>
<dbReference type="Pfam" id="PF00072">
    <property type="entry name" value="Response_reg"/>
    <property type="match status" value="2"/>
</dbReference>
<dbReference type="EMBL" id="QJRY01000008">
    <property type="protein sequence ID" value="PYB70691.1"/>
    <property type="molecule type" value="Genomic_DNA"/>
</dbReference>
<dbReference type="InterPro" id="IPR011006">
    <property type="entry name" value="CheY-like_superfamily"/>
</dbReference>
<dbReference type="PANTHER" id="PTHR45138:SF9">
    <property type="entry name" value="DIGUANYLATE CYCLASE DGCM-RELATED"/>
    <property type="match status" value="1"/>
</dbReference>
<dbReference type="EC" id="2.7.7.65" evidence="1"/>
<dbReference type="InterPro" id="IPR001789">
    <property type="entry name" value="Sig_transdc_resp-reg_receiver"/>
</dbReference>
<dbReference type="Proteomes" id="UP000247536">
    <property type="component" value="Unassembled WGS sequence"/>
</dbReference>
<feature type="domain" description="Response regulatory" evidence="4">
    <location>
        <begin position="157"/>
        <end position="272"/>
    </location>
</feature>
<dbReference type="Pfam" id="PF00990">
    <property type="entry name" value="GGDEF"/>
    <property type="match status" value="1"/>
</dbReference>
<evidence type="ECO:0000256" key="1">
    <source>
        <dbReference type="ARBA" id="ARBA00012528"/>
    </source>
</evidence>
<accession>A0ABX5NNG9</accession>
<dbReference type="Gene3D" id="3.40.50.2300">
    <property type="match status" value="2"/>
</dbReference>
<dbReference type="InterPro" id="IPR029787">
    <property type="entry name" value="Nucleotide_cyclase"/>
</dbReference>
<feature type="domain" description="Response regulatory" evidence="4">
    <location>
        <begin position="4"/>
        <end position="120"/>
    </location>
</feature>
<dbReference type="SMART" id="SM00267">
    <property type="entry name" value="GGDEF"/>
    <property type="match status" value="1"/>
</dbReference>
<dbReference type="SMART" id="SM00448">
    <property type="entry name" value="REC"/>
    <property type="match status" value="2"/>
</dbReference>
<comment type="caution">
    <text evidence="6">The sequence shown here is derived from an EMBL/GenBank/DDBJ whole genome shotgun (WGS) entry which is preliminary data.</text>
</comment>
<evidence type="ECO:0000313" key="7">
    <source>
        <dbReference type="Proteomes" id="UP000247536"/>
    </source>
</evidence>